<comment type="caution">
    <text evidence="2">The sequence shown here is derived from an EMBL/GenBank/DDBJ whole genome shotgun (WGS) entry which is preliminary data.</text>
</comment>
<protein>
    <submittedName>
        <fullName evidence="2">Uncharacterized protein</fullName>
    </submittedName>
</protein>
<dbReference type="Proteomes" id="UP000625711">
    <property type="component" value="Unassembled WGS sequence"/>
</dbReference>
<evidence type="ECO:0000313" key="3">
    <source>
        <dbReference type="Proteomes" id="UP000625711"/>
    </source>
</evidence>
<feature type="non-terminal residue" evidence="2">
    <location>
        <position position="1"/>
    </location>
</feature>
<evidence type="ECO:0000313" key="2">
    <source>
        <dbReference type="EMBL" id="KAF7277376.1"/>
    </source>
</evidence>
<gene>
    <name evidence="2" type="ORF">GWI33_008056</name>
</gene>
<dbReference type="EMBL" id="JAACXV010002543">
    <property type="protein sequence ID" value="KAF7277376.1"/>
    <property type="molecule type" value="Genomic_DNA"/>
</dbReference>
<sequence length="54" mass="5871">KSPSEEDSSALPASKQQTKKPAAEYSDRGEFVLNSLENSNYGEASDPSLLLLRD</sequence>
<keyword evidence="3" id="KW-1185">Reference proteome</keyword>
<organism evidence="2 3">
    <name type="scientific">Rhynchophorus ferrugineus</name>
    <name type="common">Red palm weevil</name>
    <name type="synonym">Curculio ferrugineus</name>
    <dbReference type="NCBI Taxonomy" id="354439"/>
    <lineage>
        <taxon>Eukaryota</taxon>
        <taxon>Metazoa</taxon>
        <taxon>Ecdysozoa</taxon>
        <taxon>Arthropoda</taxon>
        <taxon>Hexapoda</taxon>
        <taxon>Insecta</taxon>
        <taxon>Pterygota</taxon>
        <taxon>Neoptera</taxon>
        <taxon>Endopterygota</taxon>
        <taxon>Coleoptera</taxon>
        <taxon>Polyphaga</taxon>
        <taxon>Cucujiformia</taxon>
        <taxon>Curculionidae</taxon>
        <taxon>Dryophthorinae</taxon>
        <taxon>Rhynchophorus</taxon>
    </lineage>
</organism>
<feature type="region of interest" description="Disordered" evidence="1">
    <location>
        <begin position="1"/>
        <end position="27"/>
    </location>
</feature>
<reference evidence="2" key="1">
    <citation type="submission" date="2020-08" db="EMBL/GenBank/DDBJ databases">
        <title>Genome sequencing and assembly of the red palm weevil Rhynchophorus ferrugineus.</title>
        <authorList>
            <person name="Dias G.B."/>
            <person name="Bergman C.M."/>
            <person name="Manee M."/>
        </authorList>
    </citation>
    <scope>NUCLEOTIDE SEQUENCE</scope>
    <source>
        <strain evidence="2">AA-2017</strain>
        <tissue evidence="2">Whole larva</tissue>
    </source>
</reference>
<dbReference type="AlphaFoldDB" id="A0A834MA48"/>
<accession>A0A834MA48</accession>
<evidence type="ECO:0000256" key="1">
    <source>
        <dbReference type="SAM" id="MobiDB-lite"/>
    </source>
</evidence>
<proteinExistence type="predicted"/>
<name>A0A834MA48_RHYFE</name>